<dbReference type="GO" id="GO:0043190">
    <property type="term" value="C:ATP-binding cassette (ABC) transporter complex"/>
    <property type="evidence" value="ECO:0007669"/>
    <property type="project" value="InterPro"/>
</dbReference>
<dbReference type="NCBIfam" id="TIGR01098">
    <property type="entry name" value="3A0109s03R"/>
    <property type="match status" value="1"/>
</dbReference>
<reference evidence="4 5" key="1">
    <citation type="submission" date="2014-12" db="EMBL/GenBank/DDBJ databases">
        <title>Genomes of Geoalkalibacter ferrihydriticus and Geoalkalibacter subterraneus, two haloalkaliphilic metal-reducing members of the Geobacteraceae.</title>
        <authorList>
            <person name="Badalamenti J.P."/>
            <person name="Torres C.I."/>
            <person name="Krajmalnik-Brown R."/>
            <person name="Bond D.R."/>
        </authorList>
    </citation>
    <scope>NUCLEOTIDE SEQUENCE [LARGE SCALE GENOMIC DNA]</scope>
    <source>
        <strain evidence="4 5">DSM 17813</strain>
    </source>
</reference>
<feature type="signal peptide" evidence="3">
    <location>
        <begin position="1"/>
        <end position="25"/>
    </location>
</feature>
<proteinExistence type="inferred from homology"/>
<accession>A0A0C2HF35</accession>
<organism evidence="4 5">
    <name type="scientific">Geoalkalibacter ferrihydriticus DSM 17813</name>
    <dbReference type="NCBI Taxonomy" id="1121915"/>
    <lineage>
        <taxon>Bacteria</taxon>
        <taxon>Pseudomonadati</taxon>
        <taxon>Thermodesulfobacteriota</taxon>
        <taxon>Desulfuromonadia</taxon>
        <taxon>Desulfuromonadales</taxon>
        <taxon>Geoalkalibacteraceae</taxon>
        <taxon>Geoalkalibacter</taxon>
    </lineage>
</organism>
<dbReference type="Gene3D" id="3.40.190.10">
    <property type="entry name" value="Periplasmic binding protein-like II"/>
    <property type="match status" value="2"/>
</dbReference>
<dbReference type="SUPFAM" id="SSF53850">
    <property type="entry name" value="Periplasmic binding protein-like II"/>
    <property type="match status" value="1"/>
</dbReference>
<dbReference type="PANTHER" id="PTHR35841">
    <property type="entry name" value="PHOSPHONATES-BINDING PERIPLASMIC PROTEIN"/>
    <property type="match status" value="1"/>
</dbReference>
<protein>
    <recommendedName>
        <fullName evidence="6">Phosphonate ABC transporter substrate-binding protein</fullName>
    </recommendedName>
</protein>
<dbReference type="Proteomes" id="UP000035068">
    <property type="component" value="Unassembled WGS sequence"/>
</dbReference>
<dbReference type="RefSeq" id="WP_040100903.1">
    <property type="nucleotide sequence ID" value="NZ_JWJD01000009.1"/>
</dbReference>
<name>A0A0C2HF35_9BACT</name>
<dbReference type="InterPro" id="IPR005770">
    <property type="entry name" value="PhnD"/>
</dbReference>
<feature type="chain" id="PRO_5002161712" description="Phosphonate ABC transporter substrate-binding protein" evidence="3">
    <location>
        <begin position="26"/>
        <end position="299"/>
    </location>
</feature>
<comment type="similarity">
    <text evidence="1">Belongs to the phosphate/phosphite/phosphonate binding protein family.</text>
</comment>
<evidence type="ECO:0000313" key="5">
    <source>
        <dbReference type="Proteomes" id="UP000035068"/>
    </source>
</evidence>
<evidence type="ECO:0008006" key="6">
    <source>
        <dbReference type="Google" id="ProtNLM"/>
    </source>
</evidence>
<dbReference type="AlphaFoldDB" id="A0A0C2HF35"/>
<dbReference type="Pfam" id="PF12974">
    <property type="entry name" value="Phosphonate-bd"/>
    <property type="match status" value="1"/>
</dbReference>
<evidence type="ECO:0000313" key="4">
    <source>
        <dbReference type="EMBL" id="KIH75571.1"/>
    </source>
</evidence>
<comment type="caution">
    <text evidence="4">The sequence shown here is derived from an EMBL/GenBank/DDBJ whole genome shotgun (WGS) entry which is preliminary data.</text>
</comment>
<dbReference type="PANTHER" id="PTHR35841:SF1">
    <property type="entry name" value="PHOSPHONATES-BINDING PERIPLASMIC PROTEIN"/>
    <property type="match status" value="1"/>
</dbReference>
<gene>
    <name evidence="4" type="ORF">GFER_15600</name>
</gene>
<evidence type="ECO:0000256" key="1">
    <source>
        <dbReference type="ARBA" id="ARBA00007162"/>
    </source>
</evidence>
<dbReference type="GO" id="GO:0055085">
    <property type="term" value="P:transmembrane transport"/>
    <property type="evidence" value="ECO:0007669"/>
    <property type="project" value="InterPro"/>
</dbReference>
<keyword evidence="2 3" id="KW-0732">Signal</keyword>
<keyword evidence="5" id="KW-1185">Reference proteome</keyword>
<dbReference type="EMBL" id="JWJD01000009">
    <property type="protein sequence ID" value="KIH75571.1"/>
    <property type="molecule type" value="Genomic_DNA"/>
</dbReference>
<dbReference type="CDD" id="cd01071">
    <property type="entry name" value="PBP2_PhnD_like"/>
    <property type="match status" value="1"/>
</dbReference>
<evidence type="ECO:0000256" key="3">
    <source>
        <dbReference type="SAM" id="SignalP"/>
    </source>
</evidence>
<sequence length="299" mass="33502">MRVSTGKKMILATLLFLAFQSPVGAQSEVRELTIGLLPEMNVFRQMARFRPLGEYLTQETGLAIHFTILSRYGNLVESFERDAMDGAFFGSFTGALAIEQLGVVPLARPVNLDGESTYHGLIYTRKDSGIRDVADMRGKRFAFVEKATTAGYVYPLAYLQERGVDDIGSYFAEYFFAGSHDATIYAVLEGKADLGASKNSVFDWVSSRDPRIAEEIEVLAFSGKVPSNGLCVRADLDTEVKDRLKQALLNLHETSEGREVLEKFHALRFIETAVDDYQPVFHWAERAGIDLKHYQYVNQ</sequence>
<evidence type="ECO:0000256" key="2">
    <source>
        <dbReference type="ARBA" id="ARBA00022729"/>
    </source>
</evidence>